<dbReference type="Gene3D" id="1.10.10.60">
    <property type="entry name" value="Homeodomain-like"/>
    <property type="match status" value="1"/>
</dbReference>
<keyword evidence="3" id="KW-0804">Transcription</keyword>
<keyword evidence="1" id="KW-0805">Transcription regulation</keyword>
<comment type="caution">
    <text evidence="6">The sequence shown here is derived from an EMBL/GenBank/DDBJ whole genome shotgun (WGS) entry which is preliminary data.</text>
</comment>
<dbReference type="PANTHER" id="PTHR30055:SF234">
    <property type="entry name" value="HTH-TYPE TRANSCRIPTIONAL REGULATOR BETI"/>
    <property type="match status" value="1"/>
</dbReference>
<feature type="domain" description="HTH tetR-type" evidence="5">
    <location>
        <begin position="14"/>
        <end position="74"/>
    </location>
</feature>
<keyword evidence="7" id="KW-1185">Reference proteome</keyword>
<evidence type="ECO:0000256" key="4">
    <source>
        <dbReference type="PROSITE-ProRule" id="PRU00335"/>
    </source>
</evidence>
<protein>
    <submittedName>
        <fullName evidence="6">AcrR family transcriptional regulator</fullName>
    </submittedName>
</protein>
<dbReference type="SUPFAM" id="SSF46689">
    <property type="entry name" value="Homeodomain-like"/>
    <property type="match status" value="1"/>
</dbReference>
<accession>A0ABU0NGF5</accession>
<dbReference type="PANTHER" id="PTHR30055">
    <property type="entry name" value="HTH-TYPE TRANSCRIPTIONAL REGULATOR RUTR"/>
    <property type="match status" value="1"/>
</dbReference>
<evidence type="ECO:0000259" key="5">
    <source>
        <dbReference type="PROSITE" id="PS50977"/>
    </source>
</evidence>
<gene>
    <name evidence="6" type="ORF">QF030_000356</name>
</gene>
<evidence type="ECO:0000256" key="2">
    <source>
        <dbReference type="ARBA" id="ARBA00023125"/>
    </source>
</evidence>
<evidence type="ECO:0000256" key="1">
    <source>
        <dbReference type="ARBA" id="ARBA00023015"/>
    </source>
</evidence>
<dbReference type="InterPro" id="IPR001647">
    <property type="entry name" value="HTH_TetR"/>
</dbReference>
<dbReference type="PRINTS" id="PR00455">
    <property type="entry name" value="HTHTETR"/>
</dbReference>
<dbReference type="Pfam" id="PF00440">
    <property type="entry name" value="TetR_N"/>
    <property type="match status" value="1"/>
</dbReference>
<dbReference type="PROSITE" id="PS50977">
    <property type="entry name" value="HTH_TETR_2"/>
    <property type="match status" value="1"/>
</dbReference>
<dbReference type="InterPro" id="IPR050109">
    <property type="entry name" value="HTH-type_TetR-like_transc_reg"/>
</dbReference>
<reference evidence="6 7" key="1">
    <citation type="submission" date="2023-07" db="EMBL/GenBank/DDBJ databases">
        <title>Comparative genomics of wheat-associated soil bacteria to identify genetic determinants of phenazine resistance.</title>
        <authorList>
            <person name="Mouncey N."/>
        </authorList>
    </citation>
    <scope>NUCLEOTIDE SEQUENCE [LARGE SCALE GENOMIC DNA]</scope>
    <source>
        <strain evidence="6 7">B2I6</strain>
    </source>
</reference>
<dbReference type="InterPro" id="IPR009057">
    <property type="entry name" value="Homeodomain-like_sf"/>
</dbReference>
<evidence type="ECO:0000313" key="6">
    <source>
        <dbReference type="EMBL" id="MDQ0578178.1"/>
    </source>
</evidence>
<keyword evidence="2 4" id="KW-0238">DNA-binding</keyword>
<sequence>MSAQAPSRRDEYAKMTRDEIVKAARKLYADPGYAQTTVEKIAREARVSPATVYAQCGGKEGLLRTLMDIWTTSPTVARIISDSAAQSTGRAKLEALAEGYAAHAAEAGDIMRIVERAGPSSPAAQEFLDIADQRHIEALEMIVEGIADNGDLAEGLTVQDAARIIFFHFRNPQFVLAVDAFGWGVDRAKRWLVDRVAAAILKD</sequence>
<organism evidence="6 7">
    <name type="scientific">Streptomyces rishiriensis</name>
    <dbReference type="NCBI Taxonomy" id="68264"/>
    <lineage>
        <taxon>Bacteria</taxon>
        <taxon>Bacillati</taxon>
        <taxon>Actinomycetota</taxon>
        <taxon>Actinomycetes</taxon>
        <taxon>Kitasatosporales</taxon>
        <taxon>Streptomycetaceae</taxon>
        <taxon>Streptomyces</taxon>
    </lineage>
</organism>
<proteinExistence type="predicted"/>
<name>A0ABU0NGF5_STRRH</name>
<dbReference type="Proteomes" id="UP001230654">
    <property type="component" value="Unassembled WGS sequence"/>
</dbReference>
<dbReference type="EMBL" id="JAUSWV010000001">
    <property type="protein sequence ID" value="MDQ0578178.1"/>
    <property type="molecule type" value="Genomic_DNA"/>
</dbReference>
<feature type="DNA-binding region" description="H-T-H motif" evidence="4">
    <location>
        <begin position="37"/>
        <end position="56"/>
    </location>
</feature>
<dbReference type="Gene3D" id="1.10.357.10">
    <property type="entry name" value="Tetracycline Repressor, domain 2"/>
    <property type="match status" value="1"/>
</dbReference>
<evidence type="ECO:0000256" key="3">
    <source>
        <dbReference type="ARBA" id="ARBA00023163"/>
    </source>
</evidence>
<evidence type="ECO:0000313" key="7">
    <source>
        <dbReference type="Proteomes" id="UP001230654"/>
    </source>
</evidence>
<dbReference type="RefSeq" id="WP_307160825.1">
    <property type="nucleotide sequence ID" value="NZ_JAUSWV010000001.1"/>
</dbReference>